<gene>
    <name evidence="2" type="ORF">H3Z82_19045</name>
</gene>
<name>A0A7W2M8T1_9FLAO</name>
<evidence type="ECO:0000313" key="3">
    <source>
        <dbReference type="Proteomes" id="UP000541857"/>
    </source>
</evidence>
<organism evidence="2 3">
    <name type="scientific">Gelidibacter maritimus</name>
    <dbReference type="NCBI Taxonomy" id="2761487"/>
    <lineage>
        <taxon>Bacteria</taxon>
        <taxon>Pseudomonadati</taxon>
        <taxon>Bacteroidota</taxon>
        <taxon>Flavobacteriia</taxon>
        <taxon>Flavobacteriales</taxon>
        <taxon>Flavobacteriaceae</taxon>
        <taxon>Gelidibacter</taxon>
    </lineage>
</organism>
<dbReference type="Proteomes" id="UP000541857">
    <property type="component" value="Unassembled WGS sequence"/>
</dbReference>
<keyword evidence="1" id="KW-0812">Transmembrane</keyword>
<reference evidence="2 3" key="1">
    <citation type="submission" date="2020-07" db="EMBL/GenBank/DDBJ databases">
        <title>Bacterium isolated from marine sediment.</title>
        <authorList>
            <person name="Shang D."/>
        </authorList>
    </citation>
    <scope>NUCLEOTIDE SEQUENCE [LARGE SCALE GENOMIC DNA]</scope>
    <source>
        <strain evidence="2 3">F6074</strain>
    </source>
</reference>
<dbReference type="EMBL" id="JACGLT010000030">
    <property type="protein sequence ID" value="MBA6154820.1"/>
    <property type="molecule type" value="Genomic_DNA"/>
</dbReference>
<dbReference type="PROSITE" id="PS51257">
    <property type="entry name" value="PROKAR_LIPOPROTEIN"/>
    <property type="match status" value="1"/>
</dbReference>
<feature type="transmembrane region" description="Helical" evidence="1">
    <location>
        <begin position="42"/>
        <end position="66"/>
    </location>
</feature>
<evidence type="ECO:0000256" key="1">
    <source>
        <dbReference type="SAM" id="Phobius"/>
    </source>
</evidence>
<sequence length="339" mass="40385">MTEKPIISDTARIFIYPIVTFACFWIFLKYTDIEQFEKKEILSTLISVISIIIAIIVTYLFSKLFAEKSIKIERKKEIDLLSSKITYLRRIAFHIRGLHEFWRFKDVNIKSIVDHKYEELTYEEYRGYDLPGHRKFTYDESTTISEEIYGTDGQAYLALKGLEDGDNSFSFFTEFNPKNYTLDEIVRYKEYANSFWYFLDRSSDDIVNFNGCSRYWMNRIDELYQKITGRQIDKQNYKSQLKDLLTEFDSVIFEKHYYLNSLNSEKLPKFYIKGLINMVVFLVLLIVCVFAFVLNLNIWTEFTMTIILLSFFISNTTDLILITIQSIRNELEINEIYNI</sequence>
<proteinExistence type="predicted"/>
<feature type="transmembrane region" description="Helical" evidence="1">
    <location>
        <begin position="275"/>
        <end position="296"/>
    </location>
</feature>
<feature type="transmembrane region" description="Helical" evidence="1">
    <location>
        <begin position="302"/>
        <end position="324"/>
    </location>
</feature>
<evidence type="ECO:0000313" key="2">
    <source>
        <dbReference type="EMBL" id="MBA6154820.1"/>
    </source>
</evidence>
<dbReference type="AlphaFoldDB" id="A0A7W2M8T1"/>
<keyword evidence="1" id="KW-1133">Transmembrane helix</keyword>
<evidence type="ECO:0008006" key="4">
    <source>
        <dbReference type="Google" id="ProtNLM"/>
    </source>
</evidence>
<dbReference type="RefSeq" id="WP_182207070.1">
    <property type="nucleotide sequence ID" value="NZ_JACGLT010000030.1"/>
</dbReference>
<protein>
    <recommendedName>
        <fullName evidence="4">DUF4239 domain-containing protein</fullName>
    </recommendedName>
</protein>
<comment type="caution">
    <text evidence="2">The sequence shown here is derived from an EMBL/GenBank/DDBJ whole genome shotgun (WGS) entry which is preliminary data.</text>
</comment>
<keyword evidence="3" id="KW-1185">Reference proteome</keyword>
<keyword evidence="1" id="KW-0472">Membrane</keyword>
<accession>A0A7W2M8T1</accession>
<feature type="transmembrane region" description="Helical" evidence="1">
    <location>
        <begin position="12"/>
        <end position="30"/>
    </location>
</feature>